<evidence type="ECO:0000256" key="1">
    <source>
        <dbReference type="SAM" id="MobiDB-lite"/>
    </source>
</evidence>
<gene>
    <name evidence="3" type="ORF">ACET3X_007755</name>
</gene>
<name>A0ABR3UDC9_9PLEO</name>
<dbReference type="RefSeq" id="XP_069304918.1">
    <property type="nucleotide sequence ID" value="XM_069453936.1"/>
</dbReference>
<evidence type="ECO:0000259" key="2">
    <source>
        <dbReference type="Pfam" id="PF20233"/>
    </source>
</evidence>
<dbReference type="GeneID" id="96088077"/>
<organism evidence="3 4">
    <name type="scientific">Alternaria dauci</name>
    <dbReference type="NCBI Taxonomy" id="48095"/>
    <lineage>
        <taxon>Eukaryota</taxon>
        <taxon>Fungi</taxon>
        <taxon>Dikarya</taxon>
        <taxon>Ascomycota</taxon>
        <taxon>Pezizomycotina</taxon>
        <taxon>Dothideomycetes</taxon>
        <taxon>Pleosporomycetidae</taxon>
        <taxon>Pleosporales</taxon>
        <taxon>Pleosporineae</taxon>
        <taxon>Pleosporaceae</taxon>
        <taxon>Alternaria</taxon>
        <taxon>Alternaria sect. Porri</taxon>
    </lineage>
</organism>
<dbReference type="Proteomes" id="UP001578633">
    <property type="component" value="Chromosome 7"/>
</dbReference>
<keyword evidence="4" id="KW-1185">Reference proteome</keyword>
<dbReference type="EMBL" id="JBHGVX010000007">
    <property type="protein sequence ID" value="KAL1794334.1"/>
    <property type="molecule type" value="Genomic_DNA"/>
</dbReference>
<accession>A0ABR3UDC9</accession>
<proteinExistence type="predicted"/>
<reference evidence="3 4" key="1">
    <citation type="submission" date="2024-09" db="EMBL/GenBank/DDBJ databases">
        <title>T2T genomes of carrot and Alternaria dauci and their utility for understanding host-pathogen interaction during carrot leaf blight disease.</title>
        <authorList>
            <person name="Liu W."/>
            <person name="Xu S."/>
            <person name="Ou C."/>
            <person name="Liu X."/>
            <person name="Zhuang F."/>
            <person name="Deng X.W."/>
        </authorList>
    </citation>
    <scope>NUCLEOTIDE SEQUENCE [LARGE SCALE GENOMIC DNA]</scope>
    <source>
        <strain evidence="3 4">A2016</strain>
    </source>
</reference>
<feature type="compositionally biased region" description="Polar residues" evidence="1">
    <location>
        <begin position="91"/>
        <end position="102"/>
    </location>
</feature>
<protein>
    <recommendedName>
        <fullName evidence="2">DUF6590 domain-containing protein</fullName>
    </recommendedName>
</protein>
<comment type="caution">
    <text evidence="3">The sequence shown here is derived from an EMBL/GenBank/DDBJ whole genome shotgun (WGS) entry which is preliminary data.</text>
</comment>
<sequence length="412" mass="46438">MMRLRGSDRFQPAYGFTYEGVIMNGDCGSLVSDKFTKKLYGMVIAASDSQSIAYMIAADGLVQNLEENGQWYLLDVYDNRTDSRHSHDTVSYRQDASNSQAASSVKQQSTSESSLRYPQDTSSSQAASSAKQQLSYGVSSIQQPEWNAEHSIYLLKLWDEQYQRNYWLHHIEGQGWVFFRWCDDRVDSMFSGAAQADSASRRGIGPAIQGTYDHTRPTPNSHFEHLDSCKDRSFFQPGKVFAVLFSDGAGSTVTRYNDSISLVKYGEFVHTQIRRFIVVRMKQGFAYCVPIFTYNNQGTKKPGVIPREHAVAYSYGYQPLLLPNEVGIEKEPICIVMNPHEPALSTASRIFFGIQHPIQYNVKVKDLGYVHPDHLSNFLGYWAMEHQIGTMQDVLGSDQEDDASCTYSSAIA</sequence>
<dbReference type="PANTHER" id="PTHR35391:SF5">
    <property type="entry name" value="DUF6590 DOMAIN-CONTAINING PROTEIN"/>
    <property type="match status" value="1"/>
</dbReference>
<dbReference type="InterPro" id="IPR046497">
    <property type="entry name" value="DUF6590"/>
</dbReference>
<dbReference type="Pfam" id="PF20233">
    <property type="entry name" value="DUF6590"/>
    <property type="match status" value="1"/>
</dbReference>
<feature type="region of interest" description="Disordered" evidence="1">
    <location>
        <begin position="85"/>
        <end position="128"/>
    </location>
</feature>
<evidence type="ECO:0000313" key="4">
    <source>
        <dbReference type="Proteomes" id="UP001578633"/>
    </source>
</evidence>
<dbReference type="PANTHER" id="PTHR35391">
    <property type="entry name" value="C2H2-TYPE DOMAIN-CONTAINING PROTEIN-RELATED"/>
    <property type="match status" value="1"/>
</dbReference>
<feature type="compositionally biased region" description="Low complexity" evidence="1">
    <location>
        <begin position="103"/>
        <end position="114"/>
    </location>
</feature>
<feature type="domain" description="DUF6590" evidence="2">
    <location>
        <begin position="232"/>
        <end position="379"/>
    </location>
</feature>
<evidence type="ECO:0000313" key="3">
    <source>
        <dbReference type="EMBL" id="KAL1794334.1"/>
    </source>
</evidence>